<dbReference type="Pfam" id="PF06224">
    <property type="entry name" value="AlkZ-like"/>
    <property type="match status" value="1"/>
</dbReference>
<protein>
    <submittedName>
        <fullName evidence="1">Winged helix DNA-binding domain-containing protein</fullName>
    </submittedName>
</protein>
<sequence>MATGTLTDRALGRATLARQHLLRRGDMDPLAMVEHLLGLQAQAPTPPYYALWTRLRGFRAESLSALLESRRVVRIVLMRGTVFAVSAADAHALRPWVQPLLDNDLDTNPIHGAGLRGVDRRALASVARELLSDTPRTQAELRPLLADCFPGQDPAALAHGARCLLPLVQVTPRGLWGRSGKPRLAPLDVWAGPPESDFPSPDRLVLRYLAAFGPASVRDVQAWCGLTRLSEIVERLRPELATFRDERGVELFDLPDAPRPDPSTPAPVRILAPFDNALLSHADRRRFISDEHRARTMTKNGIIAPLVLVGGRVAGAAKLTTGRTSAVLEVTPWRSLTPSNRSAIETEGMKLVRFAAPAAEHHDVRVGTDSA</sequence>
<dbReference type="PANTHER" id="PTHR38479">
    <property type="entry name" value="LMO0824 PROTEIN"/>
    <property type="match status" value="1"/>
</dbReference>
<proteinExistence type="predicted"/>
<organism evidence="1 2">
    <name type="scientific">Rhodococcus artemisiae</name>
    <dbReference type="NCBI Taxonomy" id="714159"/>
    <lineage>
        <taxon>Bacteria</taxon>
        <taxon>Bacillati</taxon>
        <taxon>Actinomycetota</taxon>
        <taxon>Actinomycetes</taxon>
        <taxon>Mycobacteriales</taxon>
        <taxon>Nocardiaceae</taxon>
        <taxon>Rhodococcus</taxon>
    </lineage>
</organism>
<comment type="caution">
    <text evidence="1">The sequence shown here is derived from an EMBL/GenBank/DDBJ whole genome shotgun (WGS) entry which is preliminary data.</text>
</comment>
<evidence type="ECO:0000313" key="2">
    <source>
        <dbReference type="Proteomes" id="UP001336020"/>
    </source>
</evidence>
<keyword evidence="1" id="KW-0238">DNA-binding</keyword>
<name>A0ABU7LHW4_9NOCA</name>
<dbReference type="Proteomes" id="UP001336020">
    <property type="component" value="Unassembled WGS sequence"/>
</dbReference>
<reference evidence="1 2" key="1">
    <citation type="submission" date="2023-07" db="EMBL/GenBank/DDBJ databases">
        <authorList>
            <person name="Girao M."/>
            <person name="Carvalho M.F."/>
        </authorList>
    </citation>
    <scope>NUCLEOTIDE SEQUENCE [LARGE SCALE GENOMIC DNA]</scope>
    <source>
        <strain evidence="1 2">YIM65754</strain>
    </source>
</reference>
<keyword evidence="2" id="KW-1185">Reference proteome</keyword>
<evidence type="ECO:0000313" key="1">
    <source>
        <dbReference type="EMBL" id="MEE2061160.1"/>
    </source>
</evidence>
<accession>A0ABU7LHW4</accession>
<dbReference type="PANTHER" id="PTHR38479:SF2">
    <property type="entry name" value="WINGED HELIX DNA-BINDING DOMAIN-CONTAINING PROTEIN"/>
    <property type="match status" value="1"/>
</dbReference>
<dbReference type="RefSeq" id="WP_330136332.1">
    <property type="nucleotide sequence ID" value="NZ_JAUTXY010000016.1"/>
</dbReference>
<dbReference type="InterPro" id="IPR009351">
    <property type="entry name" value="AlkZ-like"/>
</dbReference>
<dbReference type="GO" id="GO:0003677">
    <property type="term" value="F:DNA binding"/>
    <property type="evidence" value="ECO:0007669"/>
    <property type="project" value="UniProtKB-KW"/>
</dbReference>
<gene>
    <name evidence="1" type="ORF">Q7514_26900</name>
</gene>
<dbReference type="EMBL" id="JAUTXY010000016">
    <property type="protein sequence ID" value="MEE2061160.1"/>
    <property type="molecule type" value="Genomic_DNA"/>
</dbReference>